<keyword evidence="2" id="KW-0442">Lipid degradation</keyword>
<feature type="domain" description="PNPLA" evidence="6">
    <location>
        <begin position="31"/>
        <end position="198"/>
    </location>
</feature>
<dbReference type="GO" id="GO:0016042">
    <property type="term" value="P:lipid catabolic process"/>
    <property type="evidence" value="ECO:0007669"/>
    <property type="project" value="UniProtKB-KW"/>
</dbReference>
<organism evidence="7 8">
    <name type="scientific">Diatraea saccharalis</name>
    <name type="common">sugarcane borer</name>
    <dbReference type="NCBI Taxonomy" id="40085"/>
    <lineage>
        <taxon>Eukaryota</taxon>
        <taxon>Metazoa</taxon>
        <taxon>Ecdysozoa</taxon>
        <taxon>Arthropoda</taxon>
        <taxon>Hexapoda</taxon>
        <taxon>Insecta</taxon>
        <taxon>Pterygota</taxon>
        <taxon>Neoptera</taxon>
        <taxon>Endopterygota</taxon>
        <taxon>Lepidoptera</taxon>
        <taxon>Glossata</taxon>
        <taxon>Ditrysia</taxon>
        <taxon>Pyraloidea</taxon>
        <taxon>Crambidae</taxon>
        <taxon>Crambinae</taxon>
        <taxon>Diatraea</taxon>
    </lineage>
</organism>
<dbReference type="PROSITE" id="PS51635">
    <property type="entry name" value="PNPLA"/>
    <property type="match status" value="1"/>
</dbReference>
<dbReference type="OrthoDB" id="630895at2759"/>
<evidence type="ECO:0000256" key="2">
    <source>
        <dbReference type="ARBA" id="ARBA00022963"/>
    </source>
</evidence>
<dbReference type="Gene3D" id="3.40.1090.10">
    <property type="entry name" value="Cytosolic phospholipase A2 catalytic domain"/>
    <property type="match status" value="1"/>
</dbReference>
<dbReference type="AlphaFoldDB" id="A0A9N9WGZ0"/>
<comment type="caution">
    <text evidence="4">Lacks conserved residue(s) required for the propagation of feature annotation.</text>
</comment>
<dbReference type="InterPro" id="IPR002641">
    <property type="entry name" value="PNPLA_dom"/>
</dbReference>
<dbReference type="InterPro" id="IPR016035">
    <property type="entry name" value="Acyl_Trfase/lysoPLipase"/>
</dbReference>
<dbReference type="PANTHER" id="PTHR24185:SF1">
    <property type="entry name" value="CALCIUM-INDEPENDENT PHOSPHOLIPASE A2-GAMMA"/>
    <property type="match status" value="1"/>
</dbReference>
<dbReference type="GO" id="GO:0047499">
    <property type="term" value="F:calcium-independent phospholipase A2 activity"/>
    <property type="evidence" value="ECO:0007669"/>
    <property type="project" value="TreeGrafter"/>
</dbReference>
<evidence type="ECO:0000256" key="1">
    <source>
        <dbReference type="ARBA" id="ARBA00022801"/>
    </source>
</evidence>
<reference evidence="7" key="2">
    <citation type="submission" date="2022-10" db="EMBL/GenBank/DDBJ databases">
        <authorList>
            <consortium name="ENA_rothamsted_submissions"/>
            <consortium name="culmorum"/>
            <person name="King R."/>
        </authorList>
    </citation>
    <scope>NUCLEOTIDE SEQUENCE</scope>
</reference>
<proteinExistence type="predicted"/>
<dbReference type="EMBL" id="OU893335">
    <property type="protein sequence ID" value="CAG9792597.1"/>
    <property type="molecule type" value="Genomic_DNA"/>
</dbReference>
<keyword evidence="1" id="KW-0378">Hydrolase</keyword>
<evidence type="ECO:0000256" key="5">
    <source>
        <dbReference type="SAM" id="MobiDB-lite"/>
    </source>
</evidence>
<feature type="region of interest" description="Disordered" evidence="5">
    <location>
        <begin position="222"/>
        <end position="285"/>
    </location>
</feature>
<protein>
    <recommendedName>
        <fullName evidence="6">PNPLA domain-containing protein</fullName>
    </recommendedName>
</protein>
<dbReference type="SUPFAM" id="SSF52151">
    <property type="entry name" value="FabD/lysophospholipase-like"/>
    <property type="match status" value="1"/>
</dbReference>
<dbReference type="GO" id="GO:0019369">
    <property type="term" value="P:arachidonate metabolic process"/>
    <property type="evidence" value="ECO:0007669"/>
    <property type="project" value="TreeGrafter"/>
</dbReference>
<evidence type="ECO:0000256" key="3">
    <source>
        <dbReference type="ARBA" id="ARBA00023098"/>
    </source>
</evidence>
<dbReference type="Proteomes" id="UP001153714">
    <property type="component" value="Chromosome 4"/>
</dbReference>
<sequence>MVSNTFPNQWKTALITPLLKVECPNESNDVRSIRSGGTLEMANEMYLTLSKKMFGNTSVIGGERVPPGVDAVVLRHGGVGAPAAAPPRRAHALALQPHARAQGTTHLSTASEPERTLKRLALVSCVVSPGRRVSPFLFRSYAAPFRVRSQFPGSSRAALWQAVRASAAAPTYFHEFRLHGLLHQDGGIVVNNPAGVGLHEARLLYGAGAMARATLVSVGTGRPLPPRAAAPDPDPDAPDAPEATSWRDKFDKILDSATDTEGPKAVRLDGSVGRSILSLHPRAER</sequence>
<feature type="compositionally biased region" description="Basic and acidic residues" evidence="5">
    <location>
        <begin position="245"/>
        <end position="254"/>
    </location>
</feature>
<name>A0A9N9WGZ0_9NEOP</name>
<keyword evidence="8" id="KW-1185">Reference proteome</keyword>
<keyword evidence="3" id="KW-0443">Lipid metabolism</keyword>
<reference evidence="7" key="1">
    <citation type="submission" date="2021-12" db="EMBL/GenBank/DDBJ databases">
        <authorList>
            <person name="King R."/>
        </authorList>
    </citation>
    <scope>NUCLEOTIDE SEQUENCE</scope>
</reference>
<evidence type="ECO:0000313" key="7">
    <source>
        <dbReference type="EMBL" id="CAG9792597.1"/>
    </source>
</evidence>
<evidence type="ECO:0000259" key="6">
    <source>
        <dbReference type="PROSITE" id="PS51635"/>
    </source>
</evidence>
<evidence type="ECO:0000256" key="4">
    <source>
        <dbReference type="PROSITE-ProRule" id="PRU01161"/>
    </source>
</evidence>
<gene>
    <name evidence="7" type="ORF">DIATSA_LOCUS10113</name>
</gene>
<evidence type="ECO:0000313" key="8">
    <source>
        <dbReference type="Proteomes" id="UP001153714"/>
    </source>
</evidence>
<dbReference type="GO" id="GO:0016020">
    <property type="term" value="C:membrane"/>
    <property type="evidence" value="ECO:0007669"/>
    <property type="project" value="TreeGrafter"/>
</dbReference>
<feature type="short sequence motif" description="DGA/G" evidence="4">
    <location>
        <begin position="185"/>
        <end position="187"/>
    </location>
</feature>
<accession>A0A9N9WGZ0</accession>
<dbReference type="PANTHER" id="PTHR24185">
    <property type="entry name" value="CALCIUM-INDEPENDENT PHOSPHOLIPASE A2-GAMMA"/>
    <property type="match status" value="1"/>
</dbReference>
<dbReference type="Pfam" id="PF01734">
    <property type="entry name" value="Patatin"/>
    <property type="match status" value="1"/>
</dbReference>